<organism evidence="1 2">
    <name type="scientific">Rhizoctonia solani</name>
    <dbReference type="NCBI Taxonomy" id="456999"/>
    <lineage>
        <taxon>Eukaryota</taxon>
        <taxon>Fungi</taxon>
        <taxon>Dikarya</taxon>
        <taxon>Basidiomycota</taxon>
        <taxon>Agaricomycotina</taxon>
        <taxon>Agaricomycetes</taxon>
        <taxon>Cantharellales</taxon>
        <taxon>Ceratobasidiaceae</taxon>
        <taxon>Rhizoctonia</taxon>
    </lineage>
</organism>
<dbReference type="CDD" id="cd10170">
    <property type="entry name" value="ASKHA_NBD_HSP70"/>
    <property type="match status" value="1"/>
</dbReference>
<gene>
    <name evidence="1" type="ORF">RDB_LOCUS184150</name>
</gene>
<dbReference type="SUPFAM" id="SSF53067">
    <property type="entry name" value="Actin-like ATPase domain"/>
    <property type="match status" value="1"/>
</dbReference>
<dbReference type="PANTHER" id="PTHR14187:SF5">
    <property type="entry name" value="HEAT SHOCK 70 KDA PROTEIN 12A"/>
    <property type="match status" value="1"/>
</dbReference>
<dbReference type="PANTHER" id="PTHR14187">
    <property type="entry name" value="ALPHA KINASE/ELONGATION FACTOR 2 KINASE"/>
    <property type="match status" value="1"/>
</dbReference>
<comment type="caution">
    <text evidence="1">The sequence shown here is derived from an EMBL/GenBank/DDBJ whole genome shotgun (WGS) entry which is preliminary data.</text>
</comment>
<protein>
    <submittedName>
        <fullName evidence="1">Uncharacterized protein</fullName>
    </submittedName>
</protein>
<dbReference type="InterPro" id="IPR043129">
    <property type="entry name" value="ATPase_NBD"/>
</dbReference>
<dbReference type="AlphaFoldDB" id="A0A8H3HS11"/>
<dbReference type="EMBL" id="CAJMXA010004225">
    <property type="protein sequence ID" value="CAE6537656.1"/>
    <property type="molecule type" value="Genomic_DNA"/>
</dbReference>
<evidence type="ECO:0000313" key="1">
    <source>
        <dbReference type="EMBL" id="CAE6537656.1"/>
    </source>
</evidence>
<sequence length="407" mass="45562">MDGALSKIRFVTEAEASVHFCIHHTNLGNVLRPGINFAICDAGDSTIETTLYSVISALPALKFEKRSSVCIQTGGRFVDLEVEKFLHRTLTSAGLNPDDVADYTKIGVKSFGDFAKLGFQDERGDQSIQITHNTRFNNPAIKTRRGRMTLSGSTIKQFFDGCVKDIIGGVDQQLMSLSSRYILLVGRFGDSPYLRQEFKKRYEPQGCRIILTNDSTSKAVADGAVIWKLVYELSNHASQPSWGIETSVAFNHNDPDHQDRKDTATISASGWEVVSGGWKSFVNKGITPDINAIVRIPFSLDFPSFSAELGRFELSIYNYSGDGEPVWMKDKQGNLLPKFEKAGTIRMNLEDLRGVLESRIVDDILQWQLDFNACMRFSGNFLETYFEWKQEGVMREGPSYIIDITIA</sequence>
<dbReference type="Proteomes" id="UP000663853">
    <property type="component" value="Unassembled WGS sequence"/>
</dbReference>
<proteinExistence type="predicted"/>
<reference evidence="1" key="1">
    <citation type="submission" date="2021-01" db="EMBL/GenBank/DDBJ databases">
        <authorList>
            <person name="Kaushik A."/>
        </authorList>
    </citation>
    <scope>NUCLEOTIDE SEQUENCE</scope>
    <source>
        <strain evidence="1">AG6-10EEA</strain>
    </source>
</reference>
<evidence type="ECO:0000313" key="2">
    <source>
        <dbReference type="Proteomes" id="UP000663853"/>
    </source>
</evidence>
<name>A0A8H3HS11_9AGAM</name>
<accession>A0A8H3HS11</accession>